<dbReference type="NCBIfam" id="TIGR04183">
    <property type="entry name" value="Por_Secre_tail"/>
    <property type="match status" value="1"/>
</dbReference>
<dbReference type="InterPro" id="IPR026444">
    <property type="entry name" value="Secre_tail"/>
</dbReference>
<keyword evidence="4" id="KW-1185">Reference proteome</keyword>
<evidence type="ECO:0000313" key="3">
    <source>
        <dbReference type="EMBL" id="AOW20129.1"/>
    </source>
</evidence>
<dbReference type="Proteomes" id="UP000176050">
    <property type="component" value="Chromosome"/>
</dbReference>
<protein>
    <recommendedName>
        <fullName evidence="2">Secretion system C-terminal sorting domain-containing protein</fullName>
    </recommendedName>
</protein>
<feature type="domain" description="Secretion system C-terminal sorting" evidence="2">
    <location>
        <begin position="137"/>
        <end position="199"/>
    </location>
</feature>
<organism evidence="3 4">
    <name type="scientific">Urechidicola croceus</name>
    <dbReference type="NCBI Taxonomy" id="1850246"/>
    <lineage>
        <taxon>Bacteria</taxon>
        <taxon>Pseudomonadati</taxon>
        <taxon>Bacteroidota</taxon>
        <taxon>Flavobacteriia</taxon>
        <taxon>Flavobacteriales</taxon>
        <taxon>Flavobacteriaceae</taxon>
        <taxon>Urechidicola</taxon>
    </lineage>
</organism>
<evidence type="ECO:0000259" key="2">
    <source>
        <dbReference type="Pfam" id="PF18962"/>
    </source>
</evidence>
<dbReference type="STRING" id="1850246.LPB138_05285"/>
<dbReference type="OrthoDB" id="1447653at2"/>
<dbReference type="AlphaFoldDB" id="A0A1D8P6F2"/>
<dbReference type="EMBL" id="CP017478">
    <property type="protein sequence ID" value="AOW20129.1"/>
    <property type="molecule type" value="Genomic_DNA"/>
</dbReference>
<dbReference type="Pfam" id="PF18962">
    <property type="entry name" value="Por_Secre_tail"/>
    <property type="match status" value="1"/>
</dbReference>
<dbReference type="KEGG" id="lul:LPB138_05285"/>
<sequence>MKSQSVTITSIDTNPIELDPSTGGTVTVNFQYTSLNVDDIVYVALELQDDWTWLETTADANINPVTMGTDLTGSVVLTIPSSATLTDDLSGAQNYKIKAELNDSSWSWIAGDYPATEIIIQASTAGLEDLNADIITMYPNPVSDKLIINNNLLDVDSLIITDVTGRTVKELVDLKGVQSLIVSDLPSGLYILITDTKKQFRFLKK</sequence>
<keyword evidence="1" id="KW-0732">Signal</keyword>
<evidence type="ECO:0000256" key="1">
    <source>
        <dbReference type="ARBA" id="ARBA00022729"/>
    </source>
</evidence>
<dbReference type="RefSeq" id="WP_070236268.1">
    <property type="nucleotide sequence ID" value="NZ_CP017478.1"/>
</dbReference>
<proteinExistence type="predicted"/>
<name>A0A1D8P6F2_9FLAO</name>
<accession>A0A1D8P6F2</accession>
<reference evidence="3 4" key="1">
    <citation type="submission" date="2016-10" db="EMBL/GenBank/DDBJ databases">
        <title>Lutibacter sp. LPB0138, isolated from marine gastropod.</title>
        <authorList>
            <person name="Kim E."/>
            <person name="Yi H."/>
        </authorList>
    </citation>
    <scope>NUCLEOTIDE SEQUENCE [LARGE SCALE GENOMIC DNA]</scope>
    <source>
        <strain evidence="3 4">LPB0138</strain>
    </source>
</reference>
<evidence type="ECO:0000313" key="4">
    <source>
        <dbReference type="Proteomes" id="UP000176050"/>
    </source>
</evidence>
<gene>
    <name evidence="3" type="ORF">LPB138_05285</name>
</gene>